<dbReference type="PANTHER" id="PTHR34580">
    <property type="match status" value="1"/>
</dbReference>
<evidence type="ECO:0000259" key="2">
    <source>
        <dbReference type="Pfam" id="PF25583"/>
    </source>
</evidence>
<name>A0A0S2I648_9BACT</name>
<dbReference type="PROSITE" id="PS52050">
    <property type="entry name" value="WYL"/>
    <property type="match status" value="1"/>
</dbReference>
<organism evidence="3 4">
    <name type="scientific">Salinivirga cyanobacteriivorans</name>
    <dbReference type="NCBI Taxonomy" id="1307839"/>
    <lineage>
        <taxon>Bacteria</taxon>
        <taxon>Pseudomonadati</taxon>
        <taxon>Bacteroidota</taxon>
        <taxon>Bacteroidia</taxon>
        <taxon>Bacteroidales</taxon>
        <taxon>Salinivirgaceae</taxon>
        <taxon>Salinivirga</taxon>
    </lineage>
</organism>
<dbReference type="AlphaFoldDB" id="A0A0S2I648"/>
<dbReference type="PANTHER" id="PTHR34580:SF9">
    <property type="entry name" value="SLL5097 PROTEIN"/>
    <property type="match status" value="1"/>
</dbReference>
<evidence type="ECO:0000259" key="1">
    <source>
        <dbReference type="Pfam" id="PF13280"/>
    </source>
</evidence>
<feature type="domain" description="WYL" evidence="1">
    <location>
        <begin position="119"/>
        <end position="185"/>
    </location>
</feature>
<dbReference type="EMBL" id="CP013118">
    <property type="protein sequence ID" value="ALO17452.1"/>
    <property type="molecule type" value="Genomic_DNA"/>
</dbReference>
<dbReference type="Proteomes" id="UP000064893">
    <property type="component" value="Chromosome"/>
</dbReference>
<reference evidence="3 4" key="1">
    <citation type="submission" date="2015-11" db="EMBL/GenBank/DDBJ databases">
        <title>Description and complete genome sequence of a novel strain predominating in hypersaline microbial mats and representing a new family of the Bacteriodetes phylum.</title>
        <authorList>
            <person name="Spring S."/>
            <person name="Bunk B."/>
            <person name="Sproer C."/>
            <person name="Klenk H.-P."/>
        </authorList>
    </citation>
    <scope>NUCLEOTIDE SEQUENCE [LARGE SCALE GENOMIC DNA]</scope>
    <source>
        <strain evidence="3 4">L21-Spi-D4</strain>
    </source>
</reference>
<proteinExistence type="predicted"/>
<dbReference type="STRING" id="1307839.L21SP5_03859"/>
<keyword evidence="4" id="KW-1185">Reference proteome</keyword>
<dbReference type="InterPro" id="IPR051534">
    <property type="entry name" value="CBASS_pafABC_assoc_protein"/>
</dbReference>
<dbReference type="RefSeq" id="WP_057954714.1">
    <property type="nucleotide sequence ID" value="NZ_CP013118.1"/>
</dbReference>
<sequence length="299" mass="35598">MGKRTQILRYHRIISHLMNAPLSYDELNHKLESDSKWHGETLTRSQRTLQRDIKDIWELYNIEIKAKQDGKYYIISNEQQEFNNRLFEAFDTFIALNIKENVSKDIQFEQRRPQGTSNFSGLLHATQEKLEIKFLYQKFYEEEPEMRHIDPYLLKEFRYRWYIIGKDHKDDHIKSFGLDRIQGLEHTKVHYDSKSKNEVAKRYKDCFGIVSPNAEKPSKVVISCTKIQGRYIQAIPLHHSQHTIKETKDEIVLGMKVYLTYDLFMELLSYGENIKVLEPKSLVVIMKQKLKAGFEQYQV</sequence>
<evidence type="ECO:0000313" key="4">
    <source>
        <dbReference type="Proteomes" id="UP000064893"/>
    </source>
</evidence>
<dbReference type="Pfam" id="PF13280">
    <property type="entry name" value="WYL"/>
    <property type="match status" value="1"/>
</dbReference>
<dbReference type="Pfam" id="PF25583">
    <property type="entry name" value="WCX"/>
    <property type="match status" value="1"/>
</dbReference>
<dbReference type="InterPro" id="IPR057727">
    <property type="entry name" value="WCX_dom"/>
</dbReference>
<dbReference type="OrthoDB" id="43316at2"/>
<gene>
    <name evidence="3" type="ORF">L21SP5_03859</name>
</gene>
<accession>A0A0S2I648</accession>
<feature type="domain" description="WCX" evidence="2">
    <location>
        <begin position="219"/>
        <end position="292"/>
    </location>
</feature>
<protein>
    <submittedName>
        <fullName evidence="3">Uncharacterized protein</fullName>
    </submittedName>
</protein>
<dbReference type="InterPro" id="IPR026881">
    <property type="entry name" value="WYL_dom"/>
</dbReference>
<evidence type="ECO:0000313" key="3">
    <source>
        <dbReference type="EMBL" id="ALO17452.1"/>
    </source>
</evidence>
<dbReference type="KEGG" id="blq:L21SP5_03859"/>